<dbReference type="InParanoid" id="J9D8A1"/>
<dbReference type="GO" id="GO:0030677">
    <property type="term" value="C:ribonuclease P complex"/>
    <property type="evidence" value="ECO:0007669"/>
    <property type="project" value="InterPro"/>
</dbReference>
<dbReference type="InterPro" id="IPR002759">
    <property type="entry name" value="Pop5/Rpp14/Rnp2-like"/>
</dbReference>
<gene>
    <name evidence="3" type="ORF">EDEG_01700</name>
</gene>
<dbReference type="AlphaFoldDB" id="J9D8A1"/>
<reference evidence="3 4" key="1">
    <citation type="submission" date="2011-08" db="EMBL/GenBank/DDBJ databases">
        <authorList>
            <person name="Liu Z.J."/>
            <person name="Shi F.L."/>
            <person name="Lu J.Q."/>
            <person name="Li M."/>
            <person name="Wang Z.L."/>
        </authorList>
    </citation>
    <scope>NUCLEOTIDE SEQUENCE [LARGE SCALE GENOMIC DNA]</scope>
    <source>
        <strain evidence="3 4">USNM 41457</strain>
    </source>
</reference>
<evidence type="ECO:0000313" key="4">
    <source>
        <dbReference type="Proteomes" id="UP000003163"/>
    </source>
</evidence>
<evidence type="ECO:0000313" key="3">
    <source>
        <dbReference type="EMBL" id="EJW04006.1"/>
    </source>
</evidence>
<dbReference type="InterPro" id="IPR038085">
    <property type="entry name" value="Rnp2-like_sf"/>
</dbReference>
<dbReference type="Gene3D" id="3.30.70.3250">
    <property type="entry name" value="Ribonuclease P, Pop5 subunit"/>
    <property type="match status" value="1"/>
</dbReference>
<dbReference type="GO" id="GO:0001682">
    <property type="term" value="P:tRNA 5'-leader removal"/>
    <property type="evidence" value="ECO:0007669"/>
    <property type="project" value="InterPro"/>
</dbReference>
<comment type="similarity">
    <text evidence="1">Belongs to the eukaryotic/archaeal RNase P protein component 2 family.</text>
</comment>
<keyword evidence="4" id="KW-1185">Reference proteome</keyword>
<protein>
    <submittedName>
        <fullName evidence="3">Uncharacterized protein</fullName>
    </submittedName>
</protein>
<dbReference type="VEuPathDB" id="MicrosporidiaDB:EDEG_01700"/>
<dbReference type="HOGENOM" id="CLU_1992592_0_0_1"/>
<organism evidence="3 4">
    <name type="scientific">Edhazardia aedis (strain USNM 41457)</name>
    <name type="common">Microsporidian parasite</name>
    <dbReference type="NCBI Taxonomy" id="1003232"/>
    <lineage>
        <taxon>Eukaryota</taxon>
        <taxon>Fungi</taxon>
        <taxon>Fungi incertae sedis</taxon>
        <taxon>Microsporidia</taxon>
        <taxon>Edhazardia</taxon>
    </lineage>
</organism>
<dbReference type="OrthoDB" id="24745at2759"/>
<evidence type="ECO:0000256" key="2">
    <source>
        <dbReference type="ARBA" id="ARBA00022694"/>
    </source>
</evidence>
<reference evidence="4" key="2">
    <citation type="submission" date="2015-07" db="EMBL/GenBank/DDBJ databases">
        <title>Contrasting host-pathogen interactions and genome evolution in two generalist and specialist microsporidian pathogens of mosquitoes.</title>
        <authorList>
            <consortium name="The Broad Institute Genomics Platform"/>
            <consortium name="The Broad Institute Genome Sequencing Center for Infectious Disease"/>
            <person name="Cuomo C.A."/>
            <person name="Sanscrainte N.D."/>
            <person name="Goldberg J.M."/>
            <person name="Heiman D."/>
            <person name="Young S."/>
            <person name="Zeng Q."/>
            <person name="Becnel J.J."/>
            <person name="Birren B.W."/>
        </authorList>
    </citation>
    <scope>NUCLEOTIDE SEQUENCE [LARGE SCALE GENOMIC DNA]</scope>
    <source>
        <strain evidence="4">USNM 41457</strain>
    </source>
</reference>
<accession>J9D8A1</accession>
<dbReference type="Proteomes" id="UP000003163">
    <property type="component" value="Unassembled WGS sequence"/>
</dbReference>
<sequence length="125" mass="14924">MVRMKYRYIGLEVRTNRGVRISQDSYKDIIYDLVEEKYGITVTCHMRHFQLFECLMEHNVVIFRVPRLIYRQVCDSLNFPKDNSLNFIYKILTVNGTARNAKKRVLTYLIKQSKASDDVKKRLLQ</sequence>
<dbReference type="EMBL" id="AFBI03000025">
    <property type="protein sequence ID" value="EJW04006.1"/>
    <property type="molecule type" value="Genomic_DNA"/>
</dbReference>
<evidence type="ECO:0000256" key="1">
    <source>
        <dbReference type="ARBA" id="ARBA00010800"/>
    </source>
</evidence>
<dbReference type="SUPFAM" id="SSF160350">
    <property type="entry name" value="Rnp2-like"/>
    <property type="match status" value="1"/>
</dbReference>
<comment type="caution">
    <text evidence="3">The sequence shown here is derived from an EMBL/GenBank/DDBJ whole genome shotgun (WGS) entry which is preliminary data.</text>
</comment>
<proteinExistence type="inferred from homology"/>
<name>J9D8A1_EDHAE</name>
<dbReference type="Pfam" id="PF01900">
    <property type="entry name" value="RNase_P_Rpp14"/>
    <property type="match status" value="1"/>
</dbReference>
<keyword evidence="2" id="KW-0819">tRNA processing</keyword>